<organism evidence="4">
    <name type="scientific">Soboliphyme baturini</name>
    <dbReference type="NCBI Taxonomy" id="241478"/>
    <lineage>
        <taxon>Eukaryota</taxon>
        <taxon>Metazoa</taxon>
        <taxon>Ecdysozoa</taxon>
        <taxon>Nematoda</taxon>
        <taxon>Enoplea</taxon>
        <taxon>Dorylaimia</taxon>
        <taxon>Dioctophymatida</taxon>
        <taxon>Dioctophymatoidea</taxon>
        <taxon>Soboliphymatidae</taxon>
        <taxon>Soboliphyme</taxon>
    </lineage>
</organism>
<keyword evidence="3" id="KW-1185">Reference proteome</keyword>
<dbReference type="AlphaFoldDB" id="A0A183I8U6"/>
<accession>A0A183I8U6</accession>
<evidence type="ECO:0000313" key="2">
    <source>
        <dbReference type="EMBL" id="VDO78880.1"/>
    </source>
</evidence>
<protein>
    <submittedName>
        <fullName evidence="4">PH domain-containing protein</fullName>
    </submittedName>
</protein>
<evidence type="ECO:0000313" key="3">
    <source>
        <dbReference type="Proteomes" id="UP000270296"/>
    </source>
</evidence>
<dbReference type="EMBL" id="UZAM01000043">
    <property type="protein sequence ID" value="VDO78880.1"/>
    <property type="molecule type" value="Genomic_DNA"/>
</dbReference>
<reference evidence="2 3" key="2">
    <citation type="submission" date="2018-11" db="EMBL/GenBank/DDBJ databases">
        <authorList>
            <consortium name="Pathogen Informatics"/>
        </authorList>
    </citation>
    <scope>NUCLEOTIDE SEQUENCE [LARGE SCALE GENOMIC DNA]</scope>
</reference>
<gene>
    <name evidence="2" type="ORF">SBAD_LOCUS39</name>
</gene>
<name>A0A183I8U6_9BILA</name>
<dbReference type="Proteomes" id="UP000270296">
    <property type="component" value="Unassembled WGS sequence"/>
</dbReference>
<dbReference type="Pfam" id="PF23329">
    <property type="entry name" value="EF_HAND_1_PLCG"/>
    <property type="match status" value="1"/>
</dbReference>
<reference evidence="4" key="1">
    <citation type="submission" date="2016-06" db="UniProtKB">
        <authorList>
            <consortium name="WormBaseParasite"/>
        </authorList>
    </citation>
    <scope>IDENTIFICATION</scope>
</reference>
<evidence type="ECO:0000313" key="4">
    <source>
        <dbReference type="WBParaSite" id="SBAD_0000004701-mRNA-1"/>
    </source>
</evidence>
<feature type="domain" description="PLCG1 EF-hand" evidence="1">
    <location>
        <begin position="153"/>
        <end position="211"/>
    </location>
</feature>
<evidence type="ECO:0000259" key="1">
    <source>
        <dbReference type="Pfam" id="PF23329"/>
    </source>
</evidence>
<proteinExistence type="predicted"/>
<dbReference type="InterPro" id="IPR056586">
    <property type="entry name" value="EF-hand_PLCG1"/>
</dbReference>
<dbReference type="WBParaSite" id="SBAD_0000004701-mRNA-1">
    <property type="protein sequence ID" value="SBAD_0000004701-mRNA-1"/>
    <property type="gene ID" value="SBAD_0000004701"/>
</dbReference>
<sequence>MSRKAIAGEQPAVDVDSLLTYLEAEHKVLKILLSRRVEVSKRCIHVQRETRQMVIDKVDGSGGGGDTKQQRSSTLDLRYIKDVHTLDYKLNKMRINESKWRQRELLYYDPKKVMLIYHGSEFVLNVSVFAFEKSSDCDCWVSGLQYLREETASTPHPLIIERWLRKEFYSLCEPPSLTISVKVLKLFIQQRLQCKISSKGLQELVNVSFDLRLML</sequence>
<dbReference type="OrthoDB" id="269822at2759"/>